<proteinExistence type="predicted"/>
<dbReference type="OrthoDB" id="5879685at2"/>
<comment type="caution">
    <text evidence="2">The sequence shown here is derived from an EMBL/GenBank/DDBJ whole genome shotgun (WGS) entry which is preliminary data.</text>
</comment>
<organism evidence="2 3">
    <name type="scientific">Photobacterium galatheae</name>
    <dbReference type="NCBI Taxonomy" id="1654360"/>
    <lineage>
        <taxon>Bacteria</taxon>
        <taxon>Pseudomonadati</taxon>
        <taxon>Pseudomonadota</taxon>
        <taxon>Gammaproteobacteria</taxon>
        <taxon>Vibrionales</taxon>
        <taxon>Vibrionaceae</taxon>
        <taxon>Photobacterium</taxon>
    </lineage>
</organism>
<dbReference type="Gene3D" id="1.10.260.40">
    <property type="entry name" value="lambda repressor-like DNA-binding domains"/>
    <property type="match status" value="1"/>
</dbReference>
<feature type="domain" description="HTH cro/C1-type" evidence="1">
    <location>
        <begin position="11"/>
        <end position="66"/>
    </location>
</feature>
<protein>
    <recommendedName>
        <fullName evidence="1">HTH cro/C1-type domain-containing protein</fullName>
    </recommendedName>
</protein>
<dbReference type="CDD" id="cd00093">
    <property type="entry name" value="HTH_XRE"/>
    <property type="match status" value="1"/>
</dbReference>
<name>A0A066RQI6_9GAMM</name>
<dbReference type="SUPFAM" id="SSF47413">
    <property type="entry name" value="lambda repressor-like DNA-binding domains"/>
    <property type="match status" value="1"/>
</dbReference>
<dbReference type="Pfam" id="PF13560">
    <property type="entry name" value="HTH_31"/>
    <property type="match status" value="1"/>
</dbReference>
<evidence type="ECO:0000313" key="3">
    <source>
        <dbReference type="Proteomes" id="UP000027192"/>
    </source>
</evidence>
<dbReference type="EMBL" id="JMIB01000023">
    <property type="protein sequence ID" value="KDM91386.1"/>
    <property type="molecule type" value="Genomic_DNA"/>
</dbReference>
<dbReference type="AlphaFoldDB" id="A0A066RQI6"/>
<evidence type="ECO:0000259" key="1">
    <source>
        <dbReference type="PROSITE" id="PS50943"/>
    </source>
</evidence>
<evidence type="ECO:0000313" key="2">
    <source>
        <dbReference type="EMBL" id="KDM91386.1"/>
    </source>
</evidence>
<dbReference type="GO" id="GO:0003677">
    <property type="term" value="F:DNA binding"/>
    <property type="evidence" value="ECO:0007669"/>
    <property type="project" value="InterPro"/>
</dbReference>
<reference evidence="2 3" key="1">
    <citation type="submission" date="2014-04" db="EMBL/GenBank/DDBJ databases">
        <title>Draft genome sequence of Photobacterium halotolerans S2753: a solonamide, ngercheumicin and holomycin producer.</title>
        <authorList>
            <person name="Machado H.R."/>
            <person name="Gram L."/>
        </authorList>
    </citation>
    <scope>NUCLEOTIDE SEQUENCE [LARGE SCALE GENOMIC DNA]</scope>
    <source>
        <strain evidence="2 3">S2753</strain>
    </source>
</reference>
<dbReference type="PROSITE" id="PS50943">
    <property type="entry name" value="HTH_CROC1"/>
    <property type="match status" value="1"/>
</dbReference>
<dbReference type="SMART" id="SM00530">
    <property type="entry name" value="HTH_XRE"/>
    <property type="match status" value="1"/>
</dbReference>
<dbReference type="InterPro" id="IPR001387">
    <property type="entry name" value="Cro/C1-type_HTH"/>
</dbReference>
<dbReference type="InterPro" id="IPR010982">
    <property type="entry name" value="Lambda_DNA-bd_dom_sf"/>
</dbReference>
<dbReference type="Proteomes" id="UP000027192">
    <property type="component" value="Unassembled WGS sequence"/>
</dbReference>
<sequence>MMRRKMMKDRLKQARKAAGFSRAKVAQAMHKSPYTVKAWETTERKPRTMREIKRLCSLLNIRVEWYLAGEGPMRPVKTEAREQELLALFSELTDEQQEAVLGMLRVMGNNS</sequence>
<keyword evidence="3" id="KW-1185">Reference proteome</keyword>
<accession>A0A066RQI6</accession>
<gene>
    <name evidence="2" type="ORF">EA58_12565</name>
</gene>
<dbReference type="STRING" id="1654360.EA58_12565"/>